<name>A0A4S8ICC2_MUSBA</name>
<reference evidence="2 3" key="1">
    <citation type="journal article" date="2019" name="Nat. Plants">
        <title>Genome sequencing of Musa balbisiana reveals subgenome evolution and function divergence in polyploid bananas.</title>
        <authorList>
            <person name="Yao X."/>
        </authorList>
    </citation>
    <scope>NUCLEOTIDE SEQUENCE [LARGE SCALE GENOMIC DNA]</scope>
    <source>
        <strain evidence="3">cv. DH-PKW</strain>
        <tissue evidence="2">Leaves</tissue>
    </source>
</reference>
<feature type="compositionally biased region" description="Basic residues" evidence="1">
    <location>
        <begin position="108"/>
        <end position="117"/>
    </location>
</feature>
<accession>A0A4S8ICC2</accession>
<dbReference type="AlphaFoldDB" id="A0A4S8ICC2"/>
<organism evidence="2 3">
    <name type="scientific">Musa balbisiana</name>
    <name type="common">Banana</name>
    <dbReference type="NCBI Taxonomy" id="52838"/>
    <lineage>
        <taxon>Eukaryota</taxon>
        <taxon>Viridiplantae</taxon>
        <taxon>Streptophyta</taxon>
        <taxon>Embryophyta</taxon>
        <taxon>Tracheophyta</taxon>
        <taxon>Spermatophyta</taxon>
        <taxon>Magnoliopsida</taxon>
        <taxon>Liliopsida</taxon>
        <taxon>Zingiberales</taxon>
        <taxon>Musaceae</taxon>
        <taxon>Musa</taxon>
    </lineage>
</organism>
<dbReference type="Proteomes" id="UP000317650">
    <property type="component" value="Chromosome 2"/>
</dbReference>
<evidence type="ECO:0000313" key="2">
    <source>
        <dbReference type="EMBL" id="THU45730.1"/>
    </source>
</evidence>
<protein>
    <submittedName>
        <fullName evidence="2">Uncharacterized protein</fullName>
    </submittedName>
</protein>
<feature type="compositionally biased region" description="Basic and acidic residues" evidence="1">
    <location>
        <begin position="121"/>
        <end position="130"/>
    </location>
</feature>
<sequence>MDDTVLEEGMLQDEAWLQYDNSRGQDKGTRMQWISCLWQPLVMPRFATILLAATAVVVGEMNGPDHVFDPIRPLHALTNWPPAAPILRYPLVHTVTERVRRFETRPPSRLRRRRRPSRPMSRIENRTGHS</sequence>
<comment type="caution">
    <text evidence="2">The sequence shown here is derived from an EMBL/GenBank/DDBJ whole genome shotgun (WGS) entry which is preliminary data.</text>
</comment>
<gene>
    <name evidence="2" type="ORF">C4D60_Mb02t21070</name>
</gene>
<evidence type="ECO:0000256" key="1">
    <source>
        <dbReference type="SAM" id="MobiDB-lite"/>
    </source>
</evidence>
<proteinExistence type="predicted"/>
<dbReference type="EMBL" id="PYDT01000011">
    <property type="protein sequence ID" value="THU45730.1"/>
    <property type="molecule type" value="Genomic_DNA"/>
</dbReference>
<keyword evidence="3" id="KW-1185">Reference proteome</keyword>
<feature type="region of interest" description="Disordered" evidence="1">
    <location>
        <begin position="102"/>
        <end position="130"/>
    </location>
</feature>
<evidence type="ECO:0000313" key="3">
    <source>
        <dbReference type="Proteomes" id="UP000317650"/>
    </source>
</evidence>